<keyword evidence="5 6" id="KW-0472">Membrane</keyword>
<dbReference type="RefSeq" id="WP_231617736.1">
    <property type="nucleotide sequence ID" value="NZ_SJPY01000007.1"/>
</dbReference>
<dbReference type="GO" id="GO:0005886">
    <property type="term" value="C:plasma membrane"/>
    <property type="evidence" value="ECO:0007669"/>
    <property type="project" value="UniProtKB-SubCell"/>
</dbReference>
<dbReference type="Pfam" id="PF09335">
    <property type="entry name" value="VTT_dom"/>
    <property type="match status" value="1"/>
</dbReference>
<feature type="transmembrane region" description="Helical" evidence="6">
    <location>
        <begin position="18"/>
        <end position="38"/>
    </location>
</feature>
<proteinExistence type="inferred from homology"/>
<feature type="transmembrane region" description="Helical" evidence="6">
    <location>
        <begin position="87"/>
        <end position="111"/>
    </location>
</feature>
<dbReference type="InterPro" id="IPR032816">
    <property type="entry name" value="VTT_dom"/>
</dbReference>
<dbReference type="Proteomes" id="UP000315471">
    <property type="component" value="Unassembled WGS sequence"/>
</dbReference>
<keyword evidence="2 6" id="KW-1003">Cell membrane</keyword>
<evidence type="ECO:0000256" key="6">
    <source>
        <dbReference type="RuleBase" id="RU366058"/>
    </source>
</evidence>
<keyword evidence="3 6" id="KW-0812">Transmembrane</keyword>
<feature type="transmembrane region" description="Helical" evidence="6">
    <location>
        <begin position="209"/>
        <end position="227"/>
    </location>
</feature>
<sequence length="253" mass="27610">MNADSQPADSKTRQKAPVFRWAIIVSIVICLLVAVRLLPIDQAMSSVKTWIAGLGFWGPFVLVLLYILATILFVPGTILTLVAGATFGLWIGFAVVSLGSTIGASLTFLIARYAAREKVAAMATGSRRFDAMDRAIAEGGWKIVGLLRLSPAIPFNLQNYLYGLTSIRFWPYVVTSWIAMLPGTFLYVYIGHVSGAALGADRERSSAEWAMLAIGLVATVIVTVYITRLASRKLNDQVDELDTEKSKQDDTIF</sequence>
<evidence type="ECO:0000256" key="3">
    <source>
        <dbReference type="ARBA" id="ARBA00022692"/>
    </source>
</evidence>
<comment type="subcellular location">
    <subcellularLocation>
        <location evidence="1 6">Cell membrane</location>
        <topology evidence="1 6">Multi-pass membrane protein</topology>
    </subcellularLocation>
</comment>
<reference evidence="8 9" key="1">
    <citation type="submission" date="2019-02" db="EMBL/GenBank/DDBJ databases">
        <title>Deep-cultivation of Planctomycetes and their phenomic and genomic characterization uncovers novel biology.</title>
        <authorList>
            <person name="Wiegand S."/>
            <person name="Jogler M."/>
            <person name="Boedeker C."/>
            <person name="Pinto D."/>
            <person name="Vollmers J."/>
            <person name="Rivas-Marin E."/>
            <person name="Kohn T."/>
            <person name="Peeters S.H."/>
            <person name="Heuer A."/>
            <person name="Rast P."/>
            <person name="Oberbeckmann S."/>
            <person name="Bunk B."/>
            <person name="Jeske O."/>
            <person name="Meyerdierks A."/>
            <person name="Storesund J.E."/>
            <person name="Kallscheuer N."/>
            <person name="Luecker S."/>
            <person name="Lage O.M."/>
            <person name="Pohl T."/>
            <person name="Merkel B.J."/>
            <person name="Hornburger P."/>
            <person name="Mueller R.-W."/>
            <person name="Bruemmer F."/>
            <person name="Labrenz M."/>
            <person name="Spormann A.M."/>
            <person name="Op Den Camp H."/>
            <person name="Overmann J."/>
            <person name="Amann R."/>
            <person name="Jetten M.S.M."/>
            <person name="Mascher T."/>
            <person name="Medema M.H."/>
            <person name="Devos D.P."/>
            <person name="Kaster A.-K."/>
            <person name="Ovreas L."/>
            <person name="Rohde M."/>
            <person name="Galperin M.Y."/>
            <person name="Jogler C."/>
        </authorList>
    </citation>
    <scope>NUCLEOTIDE SEQUENCE [LARGE SCALE GENOMIC DNA]</scope>
    <source>
        <strain evidence="8 9">Q31b</strain>
    </source>
</reference>
<evidence type="ECO:0000256" key="1">
    <source>
        <dbReference type="ARBA" id="ARBA00004651"/>
    </source>
</evidence>
<dbReference type="InterPro" id="IPR015414">
    <property type="entry name" value="TMEM64"/>
</dbReference>
<evidence type="ECO:0000313" key="9">
    <source>
        <dbReference type="Proteomes" id="UP000315471"/>
    </source>
</evidence>
<name>A0A5C6DLM3_9BACT</name>
<keyword evidence="4 6" id="KW-1133">Transmembrane helix</keyword>
<evidence type="ECO:0000256" key="2">
    <source>
        <dbReference type="ARBA" id="ARBA00022475"/>
    </source>
</evidence>
<feature type="transmembrane region" description="Helical" evidence="6">
    <location>
        <begin position="50"/>
        <end position="75"/>
    </location>
</feature>
<comment type="caution">
    <text evidence="8">The sequence shown here is derived from an EMBL/GenBank/DDBJ whole genome shotgun (WGS) entry which is preliminary data.</text>
</comment>
<dbReference type="PANTHER" id="PTHR12677">
    <property type="entry name" value="GOLGI APPARATUS MEMBRANE PROTEIN TVP38-RELATED"/>
    <property type="match status" value="1"/>
</dbReference>
<dbReference type="AlphaFoldDB" id="A0A5C6DLM3"/>
<protein>
    <recommendedName>
        <fullName evidence="6">TVP38/TMEM64 family membrane protein</fullName>
    </recommendedName>
</protein>
<evidence type="ECO:0000256" key="5">
    <source>
        <dbReference type="ARBA" id="ARBA00023136"/>
    </source>
</evidence>
<evidence type="ECO:0000259" key="7">
    <source>
        <dbReference type="Pfam" id="PF09335"/>
    </source>
</evidence>
<evidence type="ECO:0000313" key="8">
    <source>
        <dbReference type="EMBL" id="TWU37678.1"/>
    </source>
</evidence>
<feature type="domain" description="VTT" evidence="7">
    <location>
        <begin position="74"/>
        <end position="192"/>
    </location>
</feature>
<dbReference type="EMBL" id="SJPY01000007">
    <property type="protein sequence ID" value="TWU37678.1"/>
    <property type="molecule type" value="Genomic_DNA"/>
</dbReference>
<dbReference type="PANTHER" id="PTHR12677:SF59">
    <property type="entry name" value="GOLGI APPARATUS MEMBRANE PROTEIN TVP38-RELATED"/>
    <property type="match status" value="1"/>
</dbReference>
<keyword evidence="9" id="KW-1185">Reference proteome</keyword>
<accession>A0A5C6DLM3</accession>
<evidence type="ECO:0000256" key="4">
    <source>
        <dbReference type="ARBA" id="ARBA00022989"/>
    </source>
</evidence>
<feature type="transmembrane region" description="Helical" evidence="6">
    <location>
        <begin position="169"/>
        <end position="189"/>
    </location>
</feature>
<gene>
    <name evidence="8" type="primary">ydjZ_3</name>
    <name evidence="8" type="ORF">Q31b_44670</name>
</gene>
<organism evidence="8 9">
    <name type="scientific">Novipirellula aureliae</name>
    <dbReference type="NCBI Taxonomy" id="2527966"/>
    <lineage>
        <taxon>Bacteria</taxon>
        <taxon>Pseudomonadati</taxon>
        <taxon>Planctomycetota</taxon>
        <taxon>Planctomycetia</taxon>
        <taxon>Pirellulales</taxon>
        <taxon>Pirellulaceae</taxon>
        <taxon>Novipirellula</taxon>
    </lineage>
</organism>
<comment type="similarity">
    <text evidence="6">Belongs to the TVP38/TMEM64 family.</text>
</comment>